<dbReference type="GO" id="GO:0006298">
    <property type="term" value="P:mismatch repair"/>
    <property type="evidence" value="ECO:0007669"/>
    <property type="project" value="UniProtKB-UniRule"/>
</dbReference>
<feature type="domain" description="DNA mismatch repair proteins mutS family" evidence="10">
    <location>
        <begin position="714"/>
        <end position="730"/>
    </location>
</feature>
<proteinExistence type="inferred from homology"/>
<evidence type="ECO:0000313" key="11">
    <source>
        <dbReference type="EMBL" id="AKB73541.1"/>
    </source>
</evidence>
<keyword evidence="5 7" id="KW-0238">DNA-binding</keyword>
<dbReference type="SUPFAM" id="SSF48334">
    <property type="entry name" value="DNA repair protein MutS, domain III"/>
    <property type="match status" value="1"/>
</dbReference>
<dbReference type="Gene3D" id="6.10.140.430">
    <property type="match status" value="1"/>
</dbReference>
<dbReference type="Pfam" id="PF05188">
    <property type="entry name" value="MutS_II"/>
    <property type="match status" value="1"/>
</dbReference>
<dbReference type="InterPro" id="IPR036678">
    <property type="entry name" value="MutS_con_dom_sf"/>
</dbReference>
<dbReference type="InterPro" id="IPR045076">
    <property type="entry name" value="MutS"/>
</dbReference>
<dbReference type="PANTHER" id="PTHR11361">
    <property type="entry name" value="DNA MISMATCH REPAIR PROTEIN MUTS FAMILY MEMBER"/>
    <property type="match status" value="1"/>
</dbReference>
<dbReference type="Pfam" id="PF05192">
    <property type="entry name" value="MutS_III"/>
    <property type="match status" value="1"/>
</dbReference>
<keyword evidence="12" id="KW-1185">Reference proteome</keyword>
<dbReference type="Gene3D" id="3.40.1170.10">
    <property type="entry name" value="DNA repair protein MutS, domain I"/>
    <property type="match status" value="1"/>
</dbReference>
<dbReference type="PIRSF" id="PIRSF037677">
    <property type="entry name" value="DNA_mis_repair_Msh6"/>
    <property type="match status" value="1"/>
</dbReference>
<evidence type="ECO:0000256" key="6">
    <source>
        <dbReference type="ARBA" id="ARBA00023204"/>
    </source>
</evidence>
<evidence type="ECO:0000256" key="2">
    <source>
        <dbReference type="ARBA" id="ARBA00022741"/>
    </source>
</evidence>
<dbReference type="InterPro" id="IPR005748">
    <property type="entry name" value="DNA_mismatch_repair_MutS"/>
</dbReference>
<dbReference type="SMART" id="SM00534">
    <property type="entry name" value="MUTSac"/>
    <property type="match status" value="1"/>
</dbReference>
<dbReference type="SUPFAM" id="SSF55271">
    <property type="entry name" value="DNA repair protein MutS, domain I"/>
    <property type="match status" value="1"/>
</dbReference>
<keyword evidence="2 7" id="KW-0547">Nucleotide-binding</keyword>
<dbReference type="CDD" id="cd03284">
    <property type="entry name" value="ABC_MutS1"/>
    <property type="match status" value="1"/>
</dbReference>
<dbReference type="PANTHER" id="PTHR11361:SF34">
    <property type="entry name" value="DNA MISMATCH REPAIR PROTEIN MSH1, MITOCHONDRIAL"/>
    <property type="match status" value="1"/>
</dbReference>
<evidence type="ECO:0000259" key="10">
    <source>
        <dbReference type="PROSITE" id="PS00486"/>
    </source>
</evidence>
<dbReference type="FunFam" id="3.40.1170.10:FF:000001">
    <property type="entry name" value="DNA mismatch repair protein MutS"/>
    <property type="match status" value="1"/>
</dbReference>
<dbReference type="InterPro" id="IPR007860">
    <property type="entry name" value="DNA_mmatch_repair_MutS_con_dom"/>
</dbReference>
<name>A0A0E3S0L9_9EURY</name>
<keyword evidence="4 7" id="KW-0067">ATP-binding</keyword>
<dbReference type="STRING" id="1434111.MSLAZ_0280"/>
<dbReference type="PATRIC" id="fig|1434111.4.peg.359"/>
<protein>
    <recommendedName>
        <fullName evidence="7 8">DNA mismatch repair protein MutS</fullName>
    </recommendedName>
</protein>
<evidence type="ECO:0000256" key="1">
    <source>
        <dbReference type="ARBA" id="ARBA00006271"/>
    </source>
</evidence>
<dbReference type="InterPro" id="IPR016151">
    <property type="entry name" value="DNA_mismatch_repair_MutS_N"/>
</dbReference>
<feature type="binding site" evidence="7">
    <location>
        <begin position="640"/>
        <end position="647"/>
    </location>
    <ligand>
        <name>ATP</name>
        <dbReference type="ChEBI" id="CHEBI:30616"/>
    </ligand>
</feature>
<evidence type="ECO:0000256" key="4">
    <source>
        <dbReference type="ARBA" id="ARBA00022840"/>
    </source>
</evidence>
<dbReference type="OrthoDB" id="146065at2157"/>
<accession>A0A0E3S0L9</accession>
<evidence type="ECO:0000256" key="5">
    <source>
        <dbReference type="ARBA" id="ARBA00023125"/>
    </source>
</evidence>
<dbReference type="KEGG" id="mls:MSLAZ_0280"/>
<dbReference type="Pfam" id="PF05190">
    <property type="entry name" value="MutS_IV"/>
    <property type="match status" value="1"/>
</dbReference>
<reference evidence="11 12" key="1">
    <citation type="submission" date="2014-07" db="EMBL/GenBank/DDBJ databases">
        <title>Methanogenic archaea and the global carbon cycle.</title>
        <authorList>
            <person name="Henriksen J.R."/>
            <person name="Luke J."/>
            <person name="Reinhart S."/>
            <person name="Benedict M.N."/>
            <person name="Youngblut N.D."/>
            <person name="Metcalf M.E."/>
            <person name="Whitaker R.J."/>
            <person name="Metcalf W.W."/>
        </authorList>
    </citation>
    <scope>NUCLEOTIDE SEQUENCE [LARGE SCALE GENOMIC DNA]</scope>
    <source>
        <strain evidence="11 12">Z-7289</strain>
    </source>
</reference>
<dbReference type="Gene3D" id="3.30.420.110">
    <property type="entry name" value="MutS, connector domain"/>
    <property type="match status" value="1"/>
</dbReference>
<dbReference type="Gene3D" id="3.40.50.300">
    <property type="entry name" value="P-loop containing nucleotide triphosphate hydrolases"/>
    <property type="match status" value="1"/>
</dbReference>
<evidence type="ECO:0000256" key="9">
    <source>
        <dbReference type="RuleBase" id="RU003756"/>
    </source>
</evidence>
<dbReference type="InterPro" id="IPR027417">
    <property type="entry name" value="P-loop_NTPase"/>
</dbReference>
<dbReference type="InterPro" id="IPR007695">
    <property type="entry name" value="DNA_mismatch_repair_MutS-lik_N"/>
</dbReference>
<dbReference type="NCBIfam" id="NF003810">
    <property type="entry name" value="PRK05399.1"/>
    <property type="match status" value="1"/>
</dbReference>
<dbReference type="GO" id="GO:0003684">
    <property type="term" value="F:damaged DNA binding"/>
    <property type="evidence" value="ECO:0007669"/>
    <property type="project" value="UniProtKB-UniRule"/>
</dbReference>
<comment type="function">
    <text evidence="7">This protein is involved in the repair of mismatches in DNA. It is possible that it carries out the mismatch recognition step. This protein has a weak ATPase activity.</text>
</comment>
<dbReference type="Pfam" id="PF01624">
    <property type="entry name" value="MutS_I"/>
    <property type="match status" value="1"/>
</dbReference>
<dbReference type="SUPFAM" id="SSF53150">
    <property type="entry name" value="DNA repair protein MutS, domain II"/>
    <property type="match status" value="1"/>
</dbReference>
<dbReference type="InterPro" id="IPR007696">
    <property type="entry name" value="DNA_mismatch_repair_MutS_core"/>
</dbReference>
<dbReference type="AlphaFoldDB" id="A0A0E3S0L9"/>
<dbReference type="InterPro" id="IPR036187">
    <property type="entry name" value="DNA_mismatch_repair_MutS_sf"/>
</dbReference>
<dbReference type="GO" id="GO:0030983">
    <property type="term" value="F:mismatched DNA binding"/>
    <property type="evidence" value="ECO:0007669"/>
    <property type="project" value="InterPro"/>
</dbReference>
<dbReference type="Proteomes" id="UP000033072">
    <property type="component" value="Chromosome"/>
</dbReference>
<dbReference type="InterPro" id="IPR000432">
    <property type="entry name" value="DNA_mismatch_repair_MutS_C"/>
</dbReference>
<dbReference type="HAMAP" id="MF_00096">
    <property type="entry name" value="MutS"/>
    <property type="match status" value="1"/>
</dbReference>
<dbReference type="SMART" id="SM00533">
    <property type="entry name" value="MUTSd"/>
    <property type="match status" value="1"/>
</dbReference>
<dbReference type="InterPro" id="IPR007861">
    <property type="entry name" value="DNA_mismatch_repair_MutS_clamp"/>
</dbReference>
<dbReference type="GeneID" id="24804959"/>
<organism evidence="11 12">
    <name type="scientific">Methanosarcina lacustris Z-7289</name>
    <dbReference type="NCBI Taxonomy" id="1434111"/>
    <lineage>
        <taxon>Archaea</taxon>
        <taxon>Methanobacteriati</taxon>
        <taxon>Methanobacteriota</taxon>
        <taxon>Stenosarchaea group</taxon>
        <taxon>Methanomicrobia</taxon>
        <taxon>Methanosarcinales</taxon>
        <taxon>Methanosarcinaceae</taxon>
        <taxon>Methanosarcina</taxon>
    </lineage>
</organism>
<dbReference type="InterPro" id="IPR017261">
    <property type="entry name" value="DNA_mismatch_repair_MutS/MSH"/>
</dbReference>
<dbReference type="Pfam" id="PF00488">
    <property type="entry name" value="MutS_V"/>
    <property type="match status" value="1"/>
</dbReference>
<keyword evidence="3 7" id="KW-0227">DNA damage</keyword>
<dbReference type="FunFam" id="1.10.1420.10:FF:000007">
    <property type="entry name" value="DNA mismatch repair protein MutS"/>
    <property type="match status" value="1"/>
</dbReference>
<dbReference type="HOGENOM" id="CLU_002472_1_3_2"/>
<evidence type="ECO:0000256" key="8">
    <source>
        <dbReference type="NCBIfam" id="TIGR01070"/>
    </source>
</evidence>
<evidence type="ECO:0000256" key="7">
    <source>
        <dbReference type="HAMAP-Rule" id="MF_00096"/>
    </source>
</evidence>
<dbReference type="NCBIfam" id="TIGR01070">
    <property type="entry name" value="mutS1"/>
    <property type="match status" value="1"/>
</dbReference>
<dbReference type="FunFam" id="3.40.50.300:FF:001579">
    <property type="entry name" value="DNA mismatch repair protein MutS"/>
    <property type="match status" value="1"/>
</dbReference>
<dbReference type="GO" id="GO:0140664">
    <property type="term" value="F:ATP-dependent DNA damage sensor activity"/>
    <property type="evidence" value="ECO:0007669"/>
    <property type="project" value="InterPro"/>
</dbReference>
<comment type="similarity">
    <text evidence="1 7 9">Belongs to the DNA mismatch repair MutS family.</text>
</comment>
<gene>
    <name evidence="7" type="primary">mutS</name>
    <name evidence="11" type="ORF">MSLAZ_0280</name>
</gene>
<dbReference type="GO" id="GO:0005524">
    <property type="term" value="F:ATP binding"/>
    <property type="evidence" value="ECO:0007669"/>
    <property type="project" value="UniProtKB-UniRule"/>
</dbReference>
<sequence length="903" mass="100874">MTEMMTPAMRQFYEAKQAYPDALIFFRMGDFYESFGEDAKTIAKELGITLTARGKDKTGEKMPLAGIPYHAIDTYLPRLINKGYKVAICEQLEDPKQAKGVVKRGVVRVVTPGTAIDSSMFSDASNNYLMAVAGREIGKSGKSEERGEKEMEFGISFLDISTGEFLTTQFTDSESFEKLLSELARMHPAECILPPSLYGNSELVAKLRDQTIVQEFAPEIYGPEEAGENLKAHFGVATLEGMGCEKLEFAVSSAWAALEYAKTTQMRDLAHINTLRTYSNTEFMVLDSITLRNLEIVKNVREGGDENSLYRTLNFTRTPMGSRILKKWLLKPLLSVENINLRLDAVEELTKIPLLRYDIRDWLSDVRDIERLVGRIVYGNASARDLVALKKSMDVVPSIRDCLLEKAGSEILKEIAEGLATFSELENLAEMIEKAIVDEPPITVRDGGMIKPGYNPELDELRDIASNSKKWIAVFQQKERERSGIKSLKIGYNKVFGYYIEVTHANSSQVPEDYIRKQTMSNAERFFTPELKEKESLILTANEKAVALEYEIFTELIQALSAHSRELQETAGRLGTLDVLADLAEVAENNNYTRPQLTEDCKILIRDGRHPVVESTVSGGFVPNDTEMDCKEHQFLLVTGPNMAGKSTYMRQTALIAIMAQAGSFVPASHTSIGMIDQVFTRIGAFDDLASGQSTFMVEMVELANILNNATPRSLVLLDEIGRGTSTYDGYSIAKAVVEFLHNRGKVGVRALFATHYHQLTALEDKLKRVKNYHIAVKEDGHELVFLRKIVPGATDKSYGIQVARLAGVPEKVIERANEILKELERENVFEETEDSENGKKRKSKASARYTQMMLFDPGSGSESSERVKGLSPVEAALKKINVDEMTPIEAMNKLHELKKLLG</sequence>
<dbReference type="SUPFAM" id="SSF52540">
    <property type="entry name" value="P-loop containing nucleoside triphosphate hydrolases"/>
    <property type="match status" value="1"/>
</dbReference>
<keyword evidence="6 7" id="KW-0234">DNA repair</keyword>
<evidence type="ECO:0000256" key="3">
    <source>
        <dbReference type="ARBA" id="ARBA00022763"/>
    </source>
</evidence>
<dbReference type="Gene3D" id="1.10.1420.10">
    <property type="match status" value="2"/>
</dbReference>
<evidence type="ECO:0000313" key="12">
    <source>
        <dbReference type="Proteomes" id="UP000033072"/>
    </source>
</evidence>
<dbReference type="RefSeq" id="WP_048124393.1">
    <property type="nucleotide sequence ID" value="NZ_CP009515.1"/>
</dbReference>
<dbReference type="PROSITE" id="PS00486">
    <property type="entry name" value="DNA_MISMATCH_REPAIR_2"/>
    <property type="match status" value="1"/>
</dbReference>
<dbReference type="EMBL" id="CP009515">
    <property type="protein sequence ID" value="AKB73541.1"/>
    <property type="molecule type" value="Genomic_DNA"/>
</dbReference>